<dbReference type="Proteomes" id="UP001055439">
    <property type="component" value="Chromosome 6"/>
</dbReference>
<reference evidence="1" key="1">
    <citation type="submission" date="2022-05" db="EMBL/GenBank/DDBJ databases">
        <title>The Musa troglodytarum L. genome provides insights into the mechanism of non-climacteric behaviour and enrichment of carotenoids.</title>
        <authorList>
            <person name="Wang J."/>
        </authorList>
    </citation>
    <scope>NUCLEOTIDE SEQUENCE</scope>
    <source>
        <tissue evidence="1">Leaf</tissue>
    </source>
</reference>
<evidence type="ECO:0000313" key="1">
    <source>
        <dbReference type="EMBL" id="URE10850.1"/>
    </source>
</evidence>
<dbReference type="EMBL" id="CP097508">
    <property type="protein sequence ID" value="URE10850.1"/>
    <property type="molecule type" value="Genomic_DNA"/>
</dbReference>
<keyword evidence="2" id="KW-1185">Reference proteome</keyword>
<name>A0A9E7KCI6_9LILI</name>
<dbReference type="OrthoDB" id="687730at2759"/>
<gene>
    <name evidence="1" type="ORF">MUK42_21731</name>
</gene>
<proteinExistence type="predicted"/>
<evidence type="ECO:0000313" key="2">
    <source>
        <dbReference type="Proteomes" id="UP001055439"/>
    </source>
</evidence>
<accession>A0A9E7KCI6</accession>
<dbReference type="AlphaFoldDB" id="A0A9E7KCI6"/>
<protein>
    <submittedName>
        <fullName evidence="1">Uncharacterized protein</fullName>
    </submittedName>
</protein>
<organism evidence="1 2">
    <name type="scientific">Musa troglodytarum</name>
    <name type="common">fe'i banana</name>
    <dbReference type="NCBI Taxonomy" id="320322"/>
    <lineage>
        <taxon>Eukaryota</taxon>
        <taxon>Viridiplantae</taxon>
        <taxon>Streptophyta</taxon>
        <taxon>Embryophyta</taxon>
        <taxon>Tracheophyta</taxon>
        <taxon>Spermatophyta</taxon>
        <taxon>Magnoliopsida</taxon>
        <taxon>Liliopsida</taxon>
        <taxon>Zingiberales</taxon>
        <taxon>Musaceae</taxon>
        <taxon>Musa</taxon>
    </lineage>
</organism>
<sequence>MTREKLHMLKHAVQLLVSSLGPRDRLFVIAFLVILGIYKLRRKTKSLFGGLRSHQKDLKTKSALPMRDKAVNSIRRAPDA</sequence>